<evidence type="ECO:0000313" key="1">
    <source>
        <dbReference type="EMBL" id="MCG4611482.1"/>
    </source>
</evidence>
<reference evidence="1 2" key="1">
    <citation type="submission" date="2022-01" db="EMBL/GenBank/DDBJ databases">
        <title>Collection of gut derived symbiotic bacterial strains cultured from healthy donors.</title>
        <authorList>
            <person name="Lin H."/>
            <person name="Kohout C."/>
            <person name="Waligurski E."/>
            <person name="Pamer E.G."/>
        </authorList>
    </citation>
    <scope>NUCLEOTIDE SEQUENCE [LARGE SCALE GENOMIC DNA]</scope>
    <source>
        <strain evidence="1 2">DFI.7.58</strain>
    </source>
</reference>
<keyword evidence="2" id="KW-1185">Reference proteome</keyword>
<name>A0ABS9MMQ8_9FIRM</name>
<evidence type="ECO:0000313" key="2">
    <source>
        <dbReference type="Proteomes" id="UP001298681"/>
    </source>
</evidence>
<comment type="caution">
    <text evidence="1">The sequence shown here is derived from an EMBL/GenBank/DDBJ whole genome shotgun (WGS) entry which is preliminary data.</text>
</comment>
<proteinExistence type="predicted"/>
<organism evidence="1 2">
    <name type="scientific">Anaeromassilibacillus senegalensis</name>
    <dbReference type="NCBI Taxonomy" id="1673717"/>
    <lineage>
        <taxon>Bacteria</taxon>
        <taxon>Bacillati</taxon>
        <taxon>Bacillota</taxon>
        <taxon>Clostridia</taxon>
        <taxon>Eubacteriales</taxon>
        <taxon>Acutalibacteraceae</taxon>
        <taxon>Anaeromassilibacillus</taxon>
    </lineage>
</organism>
<dbReference type="RefSeq" id="WP_237967038.1">
    <property type="nucleotide sequence ID" value="NZ_JAKNHQ010000016.1"/>
</dbReference>
<dbReference type="EMBL" id="JAKNHQ010000016">
    <property type="protein sequence ID" value="MCG4611482.1"/>
    <property type="molecule type" value="Genomic_DNA"/>
</dbReference>
<gene>
    <name evidence="1" type="ORF">L0P57_11145</name>
</gene>
<protein>
    <submittedName>
        <fullName evidence="1">Uncharacterized protein</fullName>
    </submittedName>
</protein>
<dbReference type="Proteomes" id="UP001298681">
    <property type="component" value="Unassembled WGS sequence"/>
</dbReference>
<sequence length="177" mass="20275">MQTRSIYADTLFDAGSLEELEDHAKYIVQGKFQDDATEDLQSEAGIVLYGATVSSFEITKVYKGDFEVGDVIKIAEQYYVEEQDGQQTLVHYGNYMPSDVGREYLMFFDNPPENSERWKDTYTPLCLDRGRYPVINAKTRSVAGVDNMTNEELNLDTGDSSLYRQFYKDVIENYMNG</sequence>
<accession>A0ABS9MMQ8</accession>